<dbReference type="EMBL" id="JBHSFQ010000048">
    <property type="protein sequence ID" value="MFC4565811.1"/>
    <property type="molecule type" value="Genomic_DNA"/>
</dbReference>
<keyword evidence="3" id="KW-1185">Reference proteome</keyword>
<sequence>MRLTVIAPTSDPAILDLVRDEATGWASPGTAIDVAGLPTTAAIASRHDTALAVPDLLAAIGTAEESGSDGVLVSCAGDPAVHEARETAAIPVVGGFQPAALTALSLGERLGFITVLPSVVPMLRALIRAEGLTGRVGTIRALGSDTLDVHDTGALTGLIRAQAADILLRDEADVIVLGCTGFVGAAARVQQDLADTGFDVPVVDPTGAAVLWLESLVRLGVRSSRTTYHPPPTMTWLA</sequence>
<dbReference type="InterPro" id="IPR052186">
    <property type="entry name" value="Hydantoin_racemase-like"/>
</dbReference>
<gene>
    <name evidence="2" type="ORF">ACFO4E_28465</name>
</gene>
<name>A0ABV9E3W1_9ACTN</name>
<evidence type="ECO:0000313" key="3">
    <source>
        <dbReference type="Proteomes" id="UP001595923"/>
    </source>
</evidence>
<dbReference type="RefSeq" id="WP_378580131.1">
    <property type="nucleotide sequence ID" value="NZ_JBHSFQ010000048.1"/>
</dbReference>
<reference evidence="3" key="1">
    <citation type="journal article" date="2019" name="Int. J. Syst. Evol. Microbiol.">
        <title>The Global Catalogue of Microorganisms (GCM) 10K type strain sequencing project: providing services to taxonomists for standard genome sequencing and annotation.</title>
        <authorList>
            <consortium name="The Broad Institute Genomics Platform"/>
            <consortium name="The Broad Institute Genome Sequencing Center for Infectious Disease"/>
            <person name="Wu L."/>
            <person name="Ma J."/>
        </authorList>
    </citation>
    <scope>NUCLEOTIDE SEQUENCE [LARGE SCALE GENOMIC DNA]</scope>
    <source>
        <strain evidence="3">XZYJ18</strain>
    </source>
</reference>
<organism evidence="2 3">
    <name type="scientific">Nocardiopsis mangrovi</name>
    <dbReference type="NCBI Taxonomy" id="1179818"/>
    <lineage>
        <taxon>Bacteria</taxon>
        <taxon>Bacillati</taxon>
        <taxon>Actinomycetota</taxon>
        <taxon>Actinomycetes</taxon>
        <taxon>Streptosporangiales</taxon>
        <taxon>Nocardiopsidaceae</taxon>
        <taxon>Nocardiopsis</taxon>
    </lineage>
</organism>
<dbReference type="PANTHER" id="PTHR28047">
    <property type="entry name" value="PROTEIN DCG1"/>
    <property type="match status" value="1"/>
</dbReference>
<evidence type="ECO:0000313" key="2">
    <source>
        <dbReference type="EMBL" id="MFC4565811.1"/>
    </source>
</evidence>
<comment type="caution">
    <text evidence="2">The sequence shown here is derived from an EMBL/GenBank/DDBJ whole genome shotgun (WGS) entry which is preliminary data.</text>
</comment>
<dbReference type="InterPro" id="IPR015942">
    <property type="entry name" value="Asp/Glu/hydantoin_racemase"/>
</dbReference>
<comment type="similarity">
    <text evidence="1">Belongs to the HyuE racemase family.</text>
</comment>
<accession>A0ABV9E3W1</accession>
<protein>
    <submittedName>
        <fullName evidence="2">Aspartate/glutamate racemase family protein</fullName>
    </submittedName>
</protein>
<dbReference type="Pfam" id="PF01177">
    <property type="entry name" value="Asp_Glu_race"/>
    <property type="match status" value="1"/>
</dbReference>
<dbReference type="Gene3D" id="3.40.50.12500">
    <property type="match status" value="1"/>
</dbReference>
<dbReference type="PANTHER" id="PTHR28047:SF5">
    <property type="entry name" value="PROTEIN DCG1"/>
    <property type="match status" value="1"/>
</dbReference>
<dbReference type="InterPro" id="IPR053714">
    <property type="entry name" value="Iso_Racemase_Enz_sf"/>
</dbReference>
<dbReference type="Proteomes" id="UP001595923">
    <property type="component" value="Unassembled WGS sequence"/>
</dbReference>
<evidence type="ECO:0000256" key="1">
    <source>
        <dbReference type="ARBA" id="ARBA00038414"/>
    </source>
</evidence>
<proteinExistence type="inferred from homology"/>